<dbReference type="InterPro" id="IPR036424">
    <property type="entry name" value="UPP_synth-like_sf"/>
</dbReference>
<dbReference type="RefSeq" id="WP_320501843.1">
    <property type="nucleotide sequence ID" value="NZ_JAXCLX010000002.1"/>
</dbReference>
<comment type="subunit">
    <text evidence="2">Homodimer.</text>
</comment>
<feature type="binding site" evidence="2">
    <location>
        <position position="41"/>
    </location>
    <ligand>
        <name>substrate</name>
    </ligand>
</feature>
<accession>A0ABU5DZ14</accession>
<dbReference type="PROSITE" id="PS01066">
    <property type="entry name" value="UPP_SYNTHASE"/>
    <property type="match status" value="1"/>
</dbReference>
<comment type="cofactor">
    <cofactor evidence="2">
        <name>Mg(2+)</name>
        <dbReference type="ChEBI" id="CHEBI:18420"/>
    </cofactor>
    <text evidence="2">Binds 2 magnesium ions per subunit.</text>
</comment>
<feature type="binding site" evidence="2">
    <location>
        <position position="196"/>
    </location>
    <ligand>
        <name>substrate</name>
    </ligand>
</feature>
<organism evidence="3 4">
    <name type="scientific">Dongia rigui</name>
    <dbReference type="NCBI Taxonomy" id="940149"/>
    <lineage>
        <taxon>Bacteria</taxon>
        <taxon>Pseudomonadati</taxon>
        <taxon>Pseudomonadota</taxon>
        <taxon>Alphaproteobacteria</taxon>
        <taxon>Rhodospirillales</taxon>
        <taxon>Dongiaceae</taxon>
        <taxon>Dongia</taxon>
    </lineage>
</organism>
<gene>
    <name evidence="3" type="ORF">SMD31_11605</name>
</gene>
<keyword evidence="2" id="KW-0460">Magnesium</keyword>
<feature type="active site" evidence="2">
    <location>
        <position position="28"/>
    </location>
</feature>
<feature type="binding site" evidence="2">
    <location>
        <position position="77"/>
    </location>
    <ligand>
        <name>substrate</name>
    </ligand>
</feature>
<dbReference type="SUPFAM" id="SSF64005">
    <property type="entry name" value="Undecaprenyl diphosphate synthase"/>
    <property type="match status" value="1"/>
</dbReference>
<name>A0ABU5DZ14_9PROT</name>
<dbReference type="Gene3D" id="3.40.1180.10">
    <property type="entry name" value="Decaprenyl diphosphate synthase-like"/>
    <property type="match status" value="1"/>
</dbReference>
<protein>
    <recommendedName>
        <fullName evidence="2">Isoprenyl transferase</fullName>
        <ecNumber evidence="2">2.5.1.-</ecNumber>
    </recommendedName>
</protein>
<evidence type="ECO:0000256" key="1">
    <source>
        <dbReference type="ARBA" id="ARBA00022679"/>
    </source>
</evidence>
<keyword evidence="4" id="KW-1185">Reference proteome</keyword>
<dbReference type="EC" id="2.5.1.-" evidence="2"/>
<dbReference type="EMBL" id="JAXCLX010000002">
    <property type="protein sequence ID" value="MDY0872577.1"/>
    <property type="molecule type" value="Genomic_DNA"/>
</dbReference>
<comment type="function">
    <text evidence="2">Catalyzes the condensation of isopentenyl diphosphate (IPP) with allylic pyrophosphates generating different type of terpenoids.</text>
</comment>
<dbReference type="NCBIfam" id="TIGR00055">
    <property type="entry name" value="uppS"/>
    <property type="match status" value="1"/>
</dbReference>
<feature type="binding site" evidence="2">
    <location>
        <position position="79"/>
    </location>
    <ligand>
        <name>substrate</name>
    </ligand>
</feature>
<keyword evidence="1 2" id="KW-0808">Transferase</keyword>
<feature type="binding site" evidence="2">
    <location>
        <begin position="29"/>
        <end position="32"/>
    </location>
    <ligand>
        <name>substrate</name>
    </ligand>
</feature>
<comment type="caution">
    <text evidence="3">The sequence shown here is derived from an EMBL/GenBank/DDBJ whole genome shotgun (WGS) entry which is preliminary data.</text>
</comment>
<feature type="binding site" evidence="2">
    <location>
        <position position="33"/>
    </location>
    <ligand>
        <name>substrate</name>
    </ligand>
</feature>
<dbReference type="InterPro" id="IPR018520">
    <property type="entry name" value="UPP_synth-like_CS"/>
</dbReference>
<proteinExistence type="inferred from homology"/>
<dbReference type="NCBIfam" id="NF011408">
    <property type="entry name" value="PRK14834.1"/>
    <property type="match status" value="1"/>
</dbReference>
<sequence>MSTLLARQPQITTGDDVAAALHVAIIMDGNGRWAQKRGLPRTMGHYYGAEAARKVVRAAGELGVTHLTLFGFSSENWRRPKPEIDYLMSLLRGYLRKDVASLHENRVRLKVIGDRAGLPADIATLIGEAEALTAANDGLNLTIALNYGGRADIVAGVRQLAQEVAAGRLDPAMIDEASVGAALPSAALPDPDLLIRTSGEQRVSNFLLWQLAYTEMLFVERYWPDFSGEDLKAALAEFSHRDRRFGGAVSR</sequence>
<dbReference type="InterPro" id="IPR001441">
    <property type="entry name" value="UPP_synth-like"/>
</dbReference>
<dbReference type="GO" id="GO:0016740">
    <property type="term" value="F:transferase activity"/>
    <property type="evidence" value="ECO:0007669"/>
    <property type="project" value="UniProtKB-KW"/>
</dbReference>
<comment type="similarity">
    <text evidence="2">Belongs to the UPP synthase family.</text>
</comment>
<dbReference type="CDD" id="cd00475">
    <property type="entry name" value="Cis_IPPS"/>
    <property type="match status" value="1"/>
</dbReference>
<dbReference type="Proteomes" id="UP001271769">
    <property type="component" value="Unassembled WGS sequence"/>
</dbReference>
<evidence type="ECO:0000256" key="2">
    <source>
        <dbReference type="HAMAP-Rule" id="MF_01139"/>
    </source>
</evidence>
<feature type="binding site" evidence="2">
    <location>
        <position position="45"/>
    </location>
    <ligand>
        <name>substrate</name>
    </ligand>
</feature>
<feature type="active site" description="Proton acceptor" evidence="2">
    <location>
        <position position="76"/>
    </location>
</feature>
<dbReference type="PANTHER" id="PTHR10291">
    <property type="entry name" value="DEHYDRODOLICHYL DIPHOSPHATE SYNTHASE FAMILY MEMBER"/>
    <property type="match status" value="1"/>
</dbReference>
<feature type="binding site" evidence="2">
    <location>
        <position position="215"/>
    </location>
    <ligand>
        <name>Mg(2+)</name>
        <dbReference type="ChEBI" id="CHEBI:18420"/>
    </ligand>
</feature>
<feature type="binding site" evidence="2">
    <location>
        <begin position="73"/>
        <end position="75"/>
    </location>
    <ligand>
        <name>substrate</name>
    </ligand>
</feature>
<reference evidence="3 4" key="1">
    <citation type="journal article" date="2013" name="Antonie Van Leeuwenhoek">
        <title>Dongia rigui sp. nov., isolated from freshwater of a large wetland in Korea.</title>
        <authorList>
            <person name="Baik K.S."/>
            <person name="Hwang Y.M."/>
            <person name="Choi J.S."/>
            <person name="Kwon J."/>
            <person name="Seong C.N."/>
        </authorList>
    </citation>
    <scope>NUCLEOTIDE SEQUENCE [LARGE SCALE GENOMIC DNA]</scope>
    <source>
        <strain evidence="3 4">04SU4-P</strain>
    </source>
</reference>
<feature type="binding site" evidence="2">
    <location>
        <position position="28"/>
    </location>
    <ligand>
        <name>Mg(2+)</name>
        <dbReference type="ChEBI" id="CHEBI:18420"/>
    </ligand>
</feature>
<dbReference type="HAMAP" id="MF_01139">
    <property type="entry name" value="ISPT"/>
    <property type="match status" value="1"/>
</dbReference>
<dbReference type="Pfam" id="PF01255">
    <property type="entry name" value="Prenyltransf"/>
    <property type="match status" value="1"/>
</dbReference>
<feature type="binding site" evidence="2">
    <location>
        <begin position="202"/>
        <end position="204"/>
    </location>
    <ligand>
        <name>substrate</name>
    </ligand>
</feature>
<dbReference type="NCBIfam" id="NF011405">
    <property type="entry name" value="PRK14830.1"/>
    <property type="match status" value="1"/>
</dbReference>
<dbReference type="PANTHER" id="PTHR10291:SF0">
    <property type="entry name" value="DEHYDRODOLICHYL DIPHOSPHATE SYNTHASE 2"/>
    <property type="match status" value="1"/>
</dbReference>
<evidence type="ECO:0000313" key="4">
    <source>
        <dbReference type="Proteomes" id="UP001271769"/>
    </source>
</evidence>
<evidence type="ECO:0000313" key="3">
    <source>
        <dbReference type="EMBL" id="MDY0872577.1"/>
    </source>
</evidence>
<keyword evidence="2" id="KW-0479">Metal-binding</keyword>